<accession>A0A345ZZQ1</accession>
<dbReference type="InterPro" id="IPR036953">
    <property type="entry name" value="GreA/GreB_C_sf"/>
</dbReference>
<dbReference type="InterPro" id="IPR029462">
    <property type="entry name" value="Rnk_N"/>
</dbReference>
<dbReference type="Proteomes" id="UP000254889">
    <property type="component" value="Chromosome"/>
</dbReference>
<keyword evidence="4" id="KW-1185">Reference proteome</keyword>
<dbReference type="GO" id="GO:0070063">
    <property type="term" value="F:RNA polymerase binding"/>
    <property type="evidence" value="ECO:0007669"/>
    <property type="project" value="InterPro"/>
</dbReference>
<dbReference type="InterPro" id="IPR001437">
    <property type="entry name" value="Tscrpt_elong_fac_GreA/B_C"/>
</dbReference>
<evidence type="ECO:0000313" key="3">
    <source>
        <dbReference type="EMBL" id="AXK82398.1"/>
    </source>
</evidence>
<dbReference type="NCBIfam" id="NF004396">
    <property type="entry name" value="PRK05753.1"/>
    <property type="match status" value="1"/>
</dbReference>
<dbReference type="PANTHER" id="PTHR30437:SF5">
    <property type="entry name" value="REGULATOR OF NUCLEOSIDE DIPHOSPHATE KINASE"/>
    <property type="match status" value="1"/>
</dbReference>
<dbReference type="Pfam" id="PF14760">
    <property type="entry name" value="Rnk_N"/>
    <property type="match status" value="1"/>
</dbReference>
<evidence type="ECO:0000259" key="1">
    <source>
        <dbReference type="Pfam" id="PF01272"/>
    </source>
</evidence>
<dbReference type="SUPFAM" id="SSF54534">
    <property type="entry name" value="FKBP-like"/>
    <property type="match status" value="1"/>
</dbReference>
<keyword evidence="3" id="KW-0418">Kinase</keyword>
<dbReference type="Pfam" id="PF01272">
    <property type="entry name" value="GreA_GreB"/>
    <property type="match status" value="1"/>
</dbReference>
<protein>
    <submittedName>
        <fullName evidence="3">Nucleoside diphosphate kinase regulator</fullName>
    </submittedName>
</protein>
<dbReference type="PANTHER" id="PTHR30437">
    <property type="entry name" value="TRANSCRIPTION ELONGATION FACTOR GREA"/>
    <property type="match status" value="1"/>
</dbReference>
<dbReference type="InterPro" id="IPR023459">
    <property type="entry name" value="Tscrpt_elong_fac_GreA/B_fam"/>
</dbReference>
<feature type="domain" description="Regulator of nucleoside diphosphate kinase N-terminal" evidence="2">
    <location>
        <begin position="9"/>
        <end position="49"/>
    </location>
</feature>
<keyword evidence="3" id="KW-0808">Transferase</keyword>
<dbReference type="AlphaFoldDB" id="A0A345ZZQ1"/>
<feature type="domain" description="Transcription elongation factor GreA/GreB C-terminal" evidence="1">
    <location>
        <begin position="56"/>
        <end position="130"/>
    </location>
</feature>
<evidence type="ECO:0000259" key="2">
    <source>
        <dbReference type="Pfam" id="PF14760"/>
    </source>
</evidence>
<proteinExistence type="predicted"/>
<sequence>MTLTRKELPPITLSGIDCERLDRLASAATATFPRTAEFLAREVARATIVPSGFLLHGVVTMGSQVEFKDDTTDQTRTVTLVYPEDADLAEGKLSVLSPVGAALIGLSVGQSIEWQTPGGGWRSLTVLGVRS</sequence>
<dbReference type="GO" id="GO:0006354">
    <property type="term" value="P:DNA-templated transcription elongation"/>
    <property type="evidence" value="ECO:0007669"/>
    <property type="project" value="TreeGrafter"/>
</dbReference>
<dbReference type="OrthoDB" id="192847at2"/>
<dbReference type="Gene3D" id="1.10.286.20">
    <property type="match status" value="1"/>
</dbReference>
<dbReference type="PIRSF" id="PIRSF006092">
    <property type="entry name" value="GreA_GreB"/>
    <property type="match status" value="1"/>
</dbReference>
<dbReference type="RefSeq" id="WP_115692777.1">
    <property type="nucleotide sequence ID" value="NZ_CP031417.1"/>
</dbReference>
<dbReference type="KEGG" id="ptaw:DW352_18875"/>
<dbReference type="EMBL" id="CP031417">
    <property type="protein sequence ID" value="AXK82398.1"/>
    <property type="molecule type" value="Genomic_DNA"/>
</dbReference>
<evidence type="ECO:0000313" key="4">
    <source>
        <dbReference type="Proteomes" id="UP000254889"/>
    </source>
</evidence>
<dbReference type="GO" id="GO:0032784">
    <property type="term" value="P:regulation of DNA-templated transcription elongation"/>
    <property type="evidence" value="ECO:0007669"/>
    <property type="project" value="InterPro"/>
</dbReference>
<name>A0A345ZZQ1_9HYPH</name>
<dbReference type="GO" id="GO:0003677">
    <property type="term" value="F:DNA binding"/>
    <property type="evidence" value="ECO:0007669"/>
    <property type="project" value="InterPro"/>
</dbReference>
<dbReference type="GO" id="GO:0016301">
    <property type="term" value="F:kinase activity"/>
    <property type="evidence" value="ECO:0007669"/>
    <property type="project" value="UniProtKB-KW"/>
</dbReference>
<reference evidence="3" key="1">
    <citation type="submission" date="2018-07" db="EMBL/GenBank/DDBJ databases">
        <authorList>
            <person name="Quirk P.G."/>
            <person name="Krulwich T.A."/>
        </authorList>
    </citation>
    <scope>NUCLEOTIDE SEQUENCE [LARGE SCALE GENOMIC DNA]</scope>
    <source>
        <strain evidence="3">CC-BB4</strain>
    </source>
</reference>
<dbReference type="Gene3D" id="3.10.50.30">
    <property type="entry name" value="Transcription elongation factor, GreA/GreB, C-terminal domain"/>
    <property type="match status" value="1"/>
</dbReference>
<gene>
    <name evidence="3" type="ORF">DW352_18875</name>
</gene>
<organism evidence="3 4">
    <name type="scientific">Pseudolabrys taiwanensis</name>
    <dbReference type="NCBI Taxonomy" id="331696"/>
    <lineage>
        <taxon>Bacteria</taxon>
        <taxon>Pseudomonadati</taxon>
        <taxon>Pseudomonadota</taxon>
        <taxon>Alphaproteobacteria</taxon>
        <taxon>Hyphomicrobiales</taxon>
        <taxon>Xanthobacteraceae</taxon>
        <taxon>Pseudolabrys</taxon>
    </lineage>
</organism>